<dbReference type="GO" id="GO:0008270">
    <property type="term" value="F:zinc ion binding"/>
    <property type="evidence" value="ECO:0007669"/>
    <property type="project" value="UniProtKB-KW"/>
</dbReference>
<comment type="cofactor">
    <cofactor evidence="2">
        <name>Mg(2+)</name>
        <dbReference type="ChEBI" id="CHEBI:18420"/>
    </cofactor>
</comment>
<keyword evidence="11" id="KW-0234">DNA repair</keyword>
<gene>
    <name evidence="15" type="ORF">DM860_001897</name>
</gene>
<dbReference type="Gene3D" id="3.60.10.10">
    <property type="entry name" value="Endonuclease/exonuclease/phosphatase"/>
    <property type="match status" value="1"/>
</dbReference>
<dbReference type="GO" id="GO:0003697">
    <property type="term" value="F:single-stranded DNA binding"/>
    <property type="evidence" value="ECO:0007669"/>
    <property type="project" value="TreeGrafter"/>
</dbReference>
<evidence type="ECO:0000256" key="7">
    <source>
        <dbReference type="ARBA" id="ARBA00022771"/>
    </source>
</evidence>
<evidence type="ECO:0000256" key="5">
    <source>
        <dbReference type="ARBA" id="ARBA00022723"/>
    </source>
</evidence>
<comment type="caution">
    <text evidence="15">The sequence shown here is derived from an EMBL/GenBank/DDBJ whole genome shotgun (WGS) entry which is preliminary data.</text>
</comment>
<keyword evidence="4" id="KW-0540">Nuclease</keyword>
<dbReference type="InterPro" id="IPR005135">
    <property type="entry name" value="Endo/exonuclease/phosphatase"/>
</dbReference>
<dbReference type="InterPro" id="IPR001876">
    <property type="entry name" value="Znf_RanBP2"/>
</dbReference>
<organism evidence="15 16">
    <name type="scientific">Cuscuta australis</name>
    <dbReference type="NCBI Taxonomy" id="267555"/>
    <lineage>
        <taxon>Eukaryota</taxon>
        <taxon>Viridiplantae</taxon>
        <taxon>Streptophyta</taxon>
        <taxon>Embryophyta</taxon>
        <taxon>Tracheophyta</taxon>
        <taxon>Spermatophyta</taxon>
        <taxon>Magnoliopsida</taxon>
        <taxon>eudicotyledons</taxon>
        <taxon>Gunneridae</taxon>
        <taxon>Pentapetalae</taxon>
        <taxon>asterids</taxon>
        <taxon>lamiids</taxon>
        <taxon>Solanales</taxon>
        <taxon>Convolvulaceae</taxon>
        <taxon>Cuscuteae</taxon>
        <taxon>Cuscuta</taxon>
        <taxon>Cuscuta subgen. Grammica</taxon>
        <taxon>Cuscuta sect. Cleistogrammica</taxon>
    </lineage>
</organism>
<comment type="subcellular location">
    <subcellularLocation>
        <location evidence="3">Nucleus</location>
        <location evidence="3">PML body</location>
    </subcellularLocation>
</comment>
<dbReference type="PANTHER" id="PTHR15822:SF4">
    <property type="entry name" value="TYROSYL-DNA PHOSPHODIESTERASE 2"/>
    <property type="match status" value="1"/>
</dbReference>
<dbReference type="InterPro" id="IPR036691">
    <property type="entry name" value="Endo/exonu/phosph_ase_sf"/>
</dbReference>
<keyword evidence="6" id="KW-0227">DNA damage</keyword>
<evidence type="ECO:0000256" key="6">
    <source>
        <dbReference type="ARBA" id="ARBA00022763"/>
    </source>
</evidence>
<dbReference type="InterPro" id="IPR036443">
    <property type="entry name" value="Znf_RanBP2_sf"/>
</dbReference>
<evidence type="ECO:0000256" key="2">
    <source>
        <dbReference type="ARBA" id="ARBA00001946"/>
    </source>
</evidence>
<dbReference type="AlphaFoldDB" id="A0A328DWC5"/>
<evidence type="ECO:0000256" key="11">
    <source>
        <dbReference type="ARBA" id="ARBA00023204"/>
    </source>
</evidence>
<dbReference type="FunFam" id="3.60.10.10:FF:000058">
    <property type="entry name" value="Tyrosyl-DNA phosphodiesterase 2"/>
    <property type="match status" value="1"/>
</dbReference>
<evidence type="ECO:0000313" key="15">
    <source>
        <dbReference type="EMBL" id="RAL49606.1"/>
    </source>
</evidence>
<keyword evidence="12" id="KW-0539">Nucleus</keyword>
<reference evidence="15 16" key="1">
    <citation type="submission" date="2018-06" db="EMBL/GenBank/DDBJ databases">
        <title>The Genome of Cuscuta australis (Dodder) Provides Insight into the Evolution of Plant Parasitism.</title>
        <authorList>
            <person name="Liu H."/>
        </authorList>
    </citation>
    <scope>NUCLEOTIDE SEQUENCE [LARGE SCALE GENOMIC DNA]</scope>
    <source>
        <strain evidence="16">cv. Yunnan</strain>
        <tissue evidence="15">Vines</tissue>
    </source>
</reference>
<evidence type="ECO:0000256" key="3">
    <source>
        <dbReference type="ARBA" id="ARBA00004322"/>
    </source>
</evidence>
<dbReference type="SMART" id="SM00547">
    <property type="entry name" value="ZnF_RBZ"/>
    <property type="match status" value="2"/>
</dbReference>
<keyword evidence="8" id="KW-0378">Hydrolase</keyword>
<keyword evidence="5" id="KW-0479">Metal-binding</keyword>
<dbReference type="GO" id="GO:0005737">
    <property type="term" value="C:cytoplasm"/>
    <property type="evidence" value="ECO:0007669"/>
    <property type="project" value="TreeGrafter"/>
</dbReference>
<dbReference type="InterPro" id="IPR051547">
    <property type="entry name" value="TDP2-like"/>
</dbReference>
<dbReference type="SUPFAM" id="SSF56219">
    <property type="entry name" value="DNase I-like"/>
    <property type="match status" value="1"/>
</dbReference>
<comment type="cofactor">
    <cofactor evidence="1">
        <name>Mn(2+)</name>
        <dbReference type="ChEBI" id="CHEBI:29035"/>
    </cofactor>
</comment>
<evidence type="ECO:0000256" key="10">
    <source>
        <dbReference type="ARBA" id="ARBA00022842"/>
    </source>
</evidence>
<name>A0A328DWC5_9ASTE</name>
<keyword evidence="10" id="KW-0460">Magnesium</keyword>
<keyword evidence="9" id="KW-0862">Zinc</keyword>
<dbReference type="PANTHER" id="PTHR15822">
    <property type="entry name" value="TRAF AND TNF RECEPTOR-ASSOCIATED PROTEIN"/>
    <property type="match status" value="1"/>
</dbReference>
<dbReference type="PROSITE" id="PS50199">
    <property type="entry name" value="ZF_RANBP2_2"/>
    <property type="match status" value="1"/>
</dbReference>
<evidence type="ECO:0000313" key="16">
    <source>
        <dbReference type="Proteomes" id="UP000249390"/>
    </source>
</evidence>
<evidence type="ECO:0000256" key="8">
    <source>
        <dbReference type="ARBA" id="ARBA00022801"/>
    </source>
</evidence>
<dbReference type="CDD" id="cd09080">
    <property type="entry name" value="TDP2"/>
    <property type="match status" value="1"/>
</dbReference>
<sequence length="501" mass="55345">MAMAMVKMRPFHRLLLLSSSSSSSRNPRSKTFTVPTNSKKMSSWACSTCTFINPPSQKSACGICLSAAPTPPPSPSKPDWPCVACTFLNPFHSLRCEVCGTRAPAASLSALLDTEDDDDPQSVGTVFLPLRSCSNRAKKSGASDPVEVVDDVTAVSHQTIYGSGLDNNAHGSMAGKKKRKSMEEELVAGNDGIGFSDVKAGKNVMNESLVSGDREKASSKTSLGMMGESRVLKILTYNVWFREDLEMHKRMEAIGELVQLHSPHIICFQEVTPTIYDIFQHASWWKAYRCSVSSDLAFSRPYFCMLLTKLPVKNFSSKPFGNSVMGRELCVAEIEVEKGLHLVVATSHLESPCPGPPKWDQMFSKERVAQAKESINLLRQSPNAILCGDMNWDDKLDGPFPLPEGWADAWATLRGGEVGYTYDTKKNVMLSGNRSLQKRLDRFLCGLRDFKMHKIAMIGQEPIPGLFYGKEKKVRNEVKKLSLPVLPSDHFGLLLEILTPI</sequence>
<dbReference type="Proteomes" id="UP000249390">
    <property type="component" value="Unassembled WGS sequence"/>
</dbReference>
<proteinExistence type="predicted"/>
<evidence type="ECO:0000259" key="14">
    <source>
        <dbReference type="PROSITE" id="PS50199"/>
    </source>
</evidence>
<accession>A0A328DWC5</accession>
<evidence type="ECO:0000256" key="4">
    <source>
        <dbReference type="ARBA" id="ARBA00022722"/>
    </source>
</evidence>
<evidence type="ECO:0000256" key="13">
    <source>
        <dbReference type="PROSITE-ProRule" id="PRU00322"/>
    </source>
</evidence>
<dbReference type="GO" id="GO:0070260">
    <property type="term" value="F:5'-tyrosyl-DNA phosphodiesterase activity"/>
    <property type="evidence" value="ECO:0007669"/>
    <property type="project" value="TreeGrafter"/>
</dbReference>
<dbReference type="EMBL" id="NQVE01000076">
    <property type="protein sequence ID" value="RAL49606.1"/>
    <property type="molecule type" value="Genomic_DNA"/>
</dbReference>
<protein>
    <recommendedName>
        <fullName evidence="14">RanBP2-type domain-containing protein</fullName>
    </recommendedName>
</protein>
<dbReference type="GO" id="GO:0004518">
    <property type="term" value="F:nuclease activity"/>
    <property type="evidence" value="ECO:0007669"/>
    <property type="project" value="UniProtKB-KW"/>
</dbReference>
<evidence type="ECO:0000256" key="12">
    <source>
        <dbReference type="ARBA" id="ARBA00023242"/>
    </source>
</evidence>
<evidence type="ECO:0000256" key="1">
    <source>
        <dbReference type="ARBA" id="ARBA00001936"/>
    </source>
</evidence>
<dbReference type="Pfam" id="PF03372">
    <property type="entry name" value="Exo_endo_phos"/>
    <property type="match status" value="1"/>
</dbReference>
<keyword evidence="7 13" id="KW-0863">Zinc-finger</keyword>
<feature type="domain" description="RanBP2-type" evidence="14">
    <location>
        <begin position="76"/>
        <end position="105"/>
    </location>
</feature>
<keyword evidence="16" id="KW-1185">Reference proteome</keyword>
<dbReference type="PROSITE" id="PS01358">
    <property type="entry name" value="ZF_RANBP2_1"/>
    <property type="match status" value="1"/>
</dbReference>
<dbReference type="GO" id="GO:0006302">
    <property type="term" value="P:double-strand break repair"/>
    <property type="evidence" value="ECO:0007669"/>
    <property type="project" value="TreeGrafter"/>
</dbReference>
<dbReference type="Gene3D" id="2.30.30.380">
    <property type="entry name" value="Zn-finger domain of Sec23/24"/>
    <property type="match status" value="1"/>
</dbReference>
<dbReference type="SUPFAM" id="SSF90209">
    <property type="entry name" value="Ran binding protein zinc finger-like"/>
    <property type="match status" value="1"/>
</dbReference>
<evidence type="ECO:0000256" key="9">
    <source>
        <dbReference type="ARBA" id="ARBA00022833"/>
    </source>
</evidence>